<evidence type="ECO:0000313" key="2">
    <source>
        <dbReference type="EMBL" id="RTE64291.1"/>
    </source>
</evidence>
<dbReference type="InterPro" id="IPR013149">
    <property type="entry name" value="ADH-like_C"/>
</dbReference>
<dbReference type="InterPro" id="IPR051397">
    <property type="entry name" value="Zn-ADH-like_protein"/>
</dbReference>
<dbReference type="SMART" id="SM00829">
    <property type="entry name" value="PKS_ER"/>
    <property type="match status" value="1"/>
</dbReference>
<evidence type="ECO:0000313" key="3">
    <source>
        <dbReference type="Proteomes" id="UP000283087"/>
    </source>
</evidence>
<keyword evidence="3" id="KW-1185">Reference proteome</keyword>
<reference evidence="2 3" key="1">
    <citation type="submission" date="2018-11" db="EMBL/GenBank/DDBJ databases">
        <title>The draft genome sequence of Amphritea opalescens ANRC-JH13T.</title>
        <authorList>
            <person name="Fang Z."/>
            <person name="Zhang Y."/>
            <person name="Han X."/>
        </authorList>
    </citation>
    <scope>NUCLEOTIDE SEQUENCE [LARGE SCALE GENOMIC DNA]</scope>
    <source>
        <strain evidence="2 3">ANRC-JH13</strain>
    </source>
</reference>
<feature type="domain" description="Enoyl reductase (ER)" evidence="1">
    <location>
        <begin position="17"/>
        <end position="316"/>
    </location>
</feature>
<name>A0A430KLD7_9GAMM</name>
<dbReference type="InterPro" id="IPR011032">
    <property type="entry name" value="GroES-like_sf"/>
</dbReference>
<evidence type="ECO:0000259" key="1">
    <source>
        <dbReference type="SMART" id="SM00829"/>
    </source>
</evidence>
<dbReference type="AlphaFoldDB" id="A0A430KLD7"/>
<sequence length="334" mass="36204">MKMSATTMNALELRQCGLDFDLQMTKHPMPVPQENQLLVAIEYVALNHLDARFARDGFSLWQYPHILGLDAVGTVIHAAKGVFPSQGSRVLFNVSLAEQGMLKEYAVVPNYAVSEVPEAVPSDIAVALPNAGMAALLAVEKLQLHEGQSLAINSAQGAVAHFAVQYAKLKGAQVFAVAQKEHHKRLTKLGADFAFDCDAENVCAQIKRELGPGGFDCIINTQGGQTVAEDLTRLRFSGHMACLNGFQDINTDLLFEKSPSIGVVSVEGAWLANSLCAQQHLRFMGEQLLSDVASGQIIPPEIKQVPFTADAVRDVLTMMVDKACPVRPVVKINR</sequence>
<dbReference type="Pfam" id="PF00107">
    <property type="entry name" value="ADH_zinc_N"/>
    <property type="match status" value="1"/>
</dbReference>
<dbReference type="PANTHER" id="PTHR43677:SF3">
    <property type="entry name" value="PROSTAGLANDIN REDUCTASE 3"/>
    <property type="match status" value="1"/>
</dbReference>
<dbReference type="GO" id="GO:0016491">
    <property type="term" value="F:oxidoreductase activity"/>
    <property type="evidence" value="ECO:0007669"/>
    <property type="project" value="InterPro"/>
</dbReference>
<accession>A0A430KLD7</accession>
<dbReference type="Proteomes" id="UP000283087">
    <property type="component" value="Unassembled WGS sequence"/>
</dbReference>
<dbReference type="InterPro" id="IPR036291">
    <property type="entry name" value="NAD(P)-bd_dom_sf"/>
</dbReference>
<dbReference type="Pfam" id="PF08240">
    <property type="entry name" value="ADH_N"/>
    <property type="match status" value="1"/>
</dbReference>
<protein>
    <submittedName>
        <fullName evidence="2">Oxidoreductase</fullName>
    </submittedName>
</protein>
<dbReference type="InterPro" id="IPR013154">
    <property type="entry name" value="ADH-like_N"/>
</dbReference>
<dbReference type="OrthoDB" id="9771084at2"/>
<dbReference type="PANTHER" id="PTHR43677">
    <property type="entry name" value="SHORT-CHAIN DEHYDROGENASE/REDUCTASE"/>
    <property type="match status" value="1"/>
</dbReference>
<proteinExistence type="predicted"/>
<dbReference type="Gene3D" id="3.40.50.720">
    <property type="entry name" value="NAD(P)-binding Rossmann-like Domain"/>
    <property type="match status" value="1"/>
</dbReference>
<organism evidence="2 3">
    <name type="scientific">Amphritea opalescens</name>
    <dbReference type="NCBI Taxonomy" id="2490544"/>
    <lineage>
        <taxon>Bacteria</taxon>
        <taxon>Pseudomonadati</taxon>
        <taxon>Pseudomonadota</taxon>
        <taxon>Gammaproteobacteria</taxon>
        <taxon>Oceanospirillales</taxon>
        <taxon>Oceanospirillaceae</taxon>
        <taxon>Amphritea</taxon>
    </lineage>
</organism>
<dbReference type="SUPFAM" id="SSF51735">
    <property type="entry name" value="NAD(P)-binding Rossmann-fold domains"/>
    <property type="match status" value="1"/>
</dbReference>
<comment type="caution">
    <text evidence="2">The sequence shown here is derived from an EMBL/GenBank/DDBJ whole genome shotgun (WGS) entry which is preliminary data.</text>
</comment>
<dbReference type="EMBL" id="RQXW01000028">
    <property type="protein sequence ID" value="RTE64291.1"/>
    <property type="molecule type" value="Genomic_DNA"/>
</dbReference>
<dbReference type="Gene3D" id="3.90.180.10">
    <property type="entry name" value="Medium-chain alcohol dehydrogenases, catalytic domain"/>
    <property type="match status" value="1"/>
</dbReference>
<gene>
    <name evidence="2" type="ORF">EH243_18105</name>
</gene>
<dbReference type="SUPFAM" id="SSF50129">
    <property type="entry name" value="GroES-like"/>
    <property type="match status" value="1"/>
</dbReference>
<dbReference type="InterPro" id="IPR020843">
    <property type="entry name" value="ER"/>
</dbReference>